<dbReference type="PANTHER" id="PTHR30133">
    <property type="entry name" value="CATIONIC AMINO ACID TRANSPORTER, MEMBRANE COMPONENT"/>
    <property type="match status" value="1"/>
</dbReference>
<keyword evidence="5" id="KW-0813">Transport</keyword>
<dbReference type="InterPro" id="IPR035906">
    <property type="entry name" value="MetI-like_sf"/>
</dbReference>
<feature type="transmembrane region" description="Helical" evidence="5">
    <location>
        <begin position="205"/>
        <end position="228"/>
    </location>
</feature>
<comment type="caution">
    <text evidence="7">The sequence shown here is derived from an EMBL/GenBank/DDBJ whole genome shotgun (WGS) entry which is preliminary data.</text>
</comment>
<evidence type="ECO:0000256" key="5">
    <source>
        <dbReference type="RuleBase" id="RU363032"/>
    </source>
</evidence>
<evidence type="ECO:0000313" key="8">
    <source>
        <dbReference type="Proteomes" id="UP000628017"/>
    </source>
</evidence>
<comment type="subcellular location">
    <subcellularLocation>
        <location evidence="1 5">Cell membrane</location>
        <topology evidence="1 5">Multi-pass membrane protein</topology>
    </subcellularLocation>
</comment>
<keyword evidence="2 5" id="KW-0812">Transmembrane</keyword>
<protein>
    <submittedName>
        <fullName evidence="7">ABC transporter permease</fullName>
    </submittedName>
</protein>
<evidence type="ECO:0000256" key="1">
    <source>
        <dbReference type="ARBA" id="ARBA00004651"/>
    </source>
</evidence>
<accession>A0A916QU72</accession>
<sequence>MFEFCVDPKAIEGLKWLSCYLTTPKHAAMYYSILTVLGLLAAAVPPILLLGFAGALARRSGFAPIRWIGLGYTSIVRGVPDIVFFLFFPIALDQAVEVIRHKIKCPDVVGSVYQGNDFVVCQAAKMPLGPSPQWVHEAWGFTLAVVTFAIVFGAFTANTLHGALAAVPRGQLETARAFGMTDRQTFWRVHLPQMWVYALPGLSNLWMILIKATPLLFLLGIKDIVYWAKELGGMKTQAYTYSHPDWRVWYFAALLVFYLLLTWVSQRVFDRVFARASRGMSVAR</sequence>
<name>A0A916QU72_9RHOB</name>
<evidence type="ECO:0000313" key="7">
    <source>
        <dbReference type="EMBL" id="GGA11929.1"/>
    </source>
</evidence>
<dbReference type="Proteomes" id="UP000628017">
    <property type="component" value="Unassembled WGS sequence"/>
</dbReference>
<evidence type="ECO:0000256" key="3">
    <source>
        <dbReference type="ARBA" id="ARBA00022989"/>
    </source>
</evidence>
<evidence type="ECO:0000256" key="4">
    <source>
        <dbReference type="ARBA" id="ARBA00023136"/>
    </source>
</evidence>
<proteinExistence type="inferred from homology"/>
<dbReference type="EMBL" id="BMKA01000001">
    <property type="protein sequence ID" value="GGA11929.1"/>
    <property type="molecule type" value="Genomic_DNA"/>
</dbReference>
<dbReference type="RefSeq" id="WP_188671516.1">
    <property type="nucleotide sequence ID" value="NZ_BMKA01000001.1"/>
</dbReference>
<dbReference type="Gene3D" id="1.10.3720.10">
    <property type="entry name" value="MetI-like"/>
    <property type="match status" value="1"/>
</dbReference>
<dbReference type="InterPro" id="IPR051613">
    <property type="entry name" value="ABC_transp_permease_HisMQ"/>
</dbReference>
<comment type="similarity">
    <text evidence="5">Belongs to the binding-protein-dependent transport system permease family.</text>
</comment>
<dbReference type="SUPFAM" id="SSF161098">
    <property type="entry name" value="MetI-like"/>
    <property type="match status" value="1"/>
</dbReference>
<gene>
    <name evidence="7" type="ORF">GCM10011498_10190</name>
</gene>
<keyword evidence="8" id="KW-1185">Reference proteome</keyword>
<evidence type="ECO:0000256" key="2">
    <source>
        <dbReference type="ARBA" id="ARBA00022692"/>
    </source>
</evidence>
<dbReference type="InterPro" id="IPR000515">
    <property type="entry name" value="MetI-like"/>
</dbReference>
<dbReference type="CDD" id="cd06261">
    <property type="entry name" value="TM_PBP2"/>
    <property type="match status" value="1"/>
</dbReference>
<keyword evidence="4 5" id="KW-0472">Membrane</keyword>
<dbReference type="GO" id="GO:0055085">
    <property type="term" value="P:transmembrane transport"/>
    <property type="evidence" value="ECO:0007669"/>
    <property type="project" value="InterPro"/>
</dbReference>
<feature type="domain" description="ABC transmembrane type-1" evidence="6">
    <location>
        <begin position="33"/>
        <end position="269"/>
    </location>
</feature>
<reference evidence="7" key="1">
    <citation type="journal article" date="2014" name="Int. J. Syst. Evol. Microbiol.">
        <title>Complete genome sequence of Corynebacterium casei LMG S-19264T (=DSM 44701T), isolated from a smear-ripened cheese.</title>
        <authorList>
            <consortium name="US DOE Joint Genome Institute (JGI-PGF)"/>
            <person name="Walter F."/>
            <person name="Albersmeier A."/>
            <person name="Kalinowski J."/>
            <person name="Ruckert C."/>
        </authorList>
    </citation>
    <scope>NUCLEOTIDE SEQUENCE</scope>
    <source>
        <strain evidence="7">CGMCC 1.15880</strain>
    </source>
</reference>
<dbReference type="GO" id="GO:0005886">
    <property type="term" value="C:plasma membrane"/>
    <property type="evidence" value="ECO:0007669"/>
    <property type="project" value="UniProtKB-SubCell"/>
</dbReference>
<organism evidence="7 8">
    <name type="scientific">Neptunicoccus cionae</name>
    <dbReference type="NCBI Taxonomy" id="2035344"/>
    <lineage>
        <taxon>Bacteria</taxon>
        <taxon>Pseudomonadati</taxon>
        <taxon>Pseudomonadota</taxon>
        <taxon>Alphaproteobacteria</taxon>
        <taxon>Rhodobacterales</taxon>
        <taxon>Paracoccaceae</taxon>
        <taxon>Neptunicoccus</taxon>
    </lineage>
</organism>
<feature type="transmembrane region" description="Helical" evidence="5">
    <location>
        <begin position="138"/>
        <end position="160"/>
    </location>
</feature>
<dbReference type="PROSITE" id="PS50928">
    <property type="entry name" value="ABC_TM1"/>
    <property type="match status" value="1"/>
</dbReference>
<keyword evidence="3 5" id="KW-1133">Transmembrane helix</keyword>
<feature type="transmembrane region" description="Helical" evidence="5">
    <location>
        <begin position="69"/>
        <end position="92"/>
    </location>
</feature>
<dbReference type="PANTHER" id="PTHR30133:SF2">
    <property type="entry name" value="ARGININE ABC TRANSPORTER PERMEASE PROTEIN ARTQ"/>
    <property type="match status" value="1"/>
</dbReference>
<reference evidence="7" key="2">
    <citation type="submission" date="2020-09" db="EMBL/GenBank/DDBJ databases">
        <authorList>
            <person name="Sun Q."/>
            <person name="Zhou Y."/>
        </authorList>
    </citation>
    <scope>NUCLEOTIDE SEQUENCE</scope>
    <source>
        <strain evidence="7">CGMCC 1.15880</strain>
    </source>
</reference>
<dbReference type="AlphaFoldDB" id="A0A916QU72"/>
<evidence type="ECO:0000259" key="6">
    <source>
        <dbReference type="PROSITE" id="PS50928"/>
    </source>
</evidence>
<feature type="transmembrane region" description="Helical" evidence="5">
    <location>
        <begin position="30"/>
        <end position="57"/>
    </location>
</feature>
<dbReference type="Pfam" id="PF00528">
    <property type="entry name" value="BPD_transp_1"/>
    <property type="match status" value="1"/>
</dbReference>
<feature type="transmembrane region" description="Helical" evidence="5">
    <location>
        <begin position="248"/>
        <end position="265"/>
    </location>
</feature>